<name>A0A1X7PFS6_9HYPH</name>
<dbReference type="PROSITE" id="PS51186">
    <property type="entry name" value="GNAT"/>
    <property type="match status" value="1"/>
</dbReference>
<dbReference type="InterPro" id="IPR016181">
    <property type="entry name" value="Acyl_CoA_acyltransferase"/>
</dbReference>
<keyword evidence="4" id="KW-0687">Ribonucleoprotein</keyword>
<gene>
    <name evidence="4" type="ORF">SAMN02982922_3961</name>
</gene>
<dbReference type="EMBL" id="FXBL01000004">
    <property type="protein sequence ID" value="SMH49638.1"/>
    <property type="molecule type" value="Genomic_DNA"/>
</dbReference>
<dbReference type="AlphaFoldDB" id="A0A1X7PFS6"/>
<evidence type="ECO:0000259" key="3">
    <source>
        <dbReference type="PROSITE" id="PS51186"/>
    </source>
</evidence>
<dbReference type="PANTHER" id="PTHR43877">
    <property type="entry name" value="AMINOALKYLPHOSPHONATE N-ACETYLTRANSFERASE-RELATED-RELATED"/>
    <property type="match status" value="1"/>
</dbReference>
<sequence>MPDTAARIRHMTEADTEQVSALIHASWVRTYGPLMGEAKAEQESAMKHQPAMIAADLKRMHSESFVGAAPDGRIVGYAYAKVEKGVLWLDRLHVAPAEQGSGLAAGLLHAVIVNYVGEPSISIEVIKGNDRAIRFYEREGFVTTEERDACGGIGGVPTLVMRKAISRA</sequence>
<dbReference type="GO" id="GO:0016747">
    <property type="term" value="F:acyltransferase activity, transferring groups other than amino-acyl groups"/>
    <property type="evidence" value="ECO:0007669"/>
    <property type="project" value="InterPro"/>
</dbReference>
<keyword evidence="1" id="KW-0808">Transferase</keyword>
<dbReference type="Pfam" id="PF00583">
    <property type="entry name" value="Acetyltransf_1"/>
    <property type="match status" value="1"/>
</dbReference>
<evidence type="ECO:0000313" key="5">
    <source>
        <dbReference type="Proteomes" id="UP000193083"/>
    </source>
</evidence>
<dbReference type="SUPFAM" id="SSF55729">
    <property type="entry name" value="Acyl-CoA N-acyltransferases (Nat)"/>
    <property type="match status" value="1"/>
</dbReference>
<evidence type="ECO:0000256" key="1">
    <source>
        <dbReference type="ARBA" id="ARBA00022679"/>
    </source>
</evidence>
<keyword evidence="4" id="KW-0689">Ribosomal protein</keyword>
<feature type="domain" description="N-acetyltransferase" evidence="3">
    <location>
        <begin position="6"/>
        <end position="166"/>
    </location>
</feature>
<proteinExistence type="predicted"/>
<dbReference type="CDD" id="cd04301">
    <property type="entry name" value="NAT_SF"/>
    <property type="match status" value="1"/>
</dbReference>
<organism evidence="4 5">
    <name type="scientific">Mesorhizobium australicum</name>
    <dbReference type="NCBI Taxonomy" id="536018"/>
    <lineage>
        <taxon>Bacteria</taxon>
        <taxon>Pseudomonadati</taxon>
        <taxon>Pseudomonadota</taxon>
        <taxon>Alphaproteobacteria</taxon>
        <taxon>Hyphomicrobiales</taxon>
        <taxon>Phyllobacteriaceae</taxon>
        <taxon>Mesorhizobium</taxon>
    </lineage>
</organism>
<dbReference type="Proteomes" id="UP000193083">
    <property type="component" value="Unassembled WGS sequence"/>
</dbReference>
<dbReference type="RefSeq" id="WP_085465707.1">
    <property type="nucleotide sequence ID" value="NZ_FXBL01000004.1"/>
</dbReference>
<evidence type="ECO:0000256" key="2">
    <source>
        <dbReference type="ARBA" id="ARBA00023315"/>
    </source>
</evidence>
<keyword evidence="5" id="KW-1185">Reference proteome</keyword>
<dbReference type="InterPro" id="IPR050832">
    <property type="entry name" value="Bact_Acetyltransf"/>
</dbReference>
<dbReference type="GO" id="GO:0005840">
    <property type="term" value="C:ribosome"/>
    <property type="evidence" value="ECO:0007669"/>
    <property type="project" value="UniProtKB-KW"/>
</dbReference>
<dbReference type="Gene3D" id="3.40.630.30">
    <property type="match status" value="1"/>
</dbReference>
<keyword evidence="2" id="KW-0012">Acyltransferase</keyword>
<evidence type="ECO:0000313" key="4">
    <source>
        <dbReference type="EMBL" id="SMH49638.1"/>
    </source>
</evidence>
<accession>A0A1X7PFS6</accession>
<protein>
    <submittedName>
        <fullName evidence="4">Ribosomal protein S18 acetylase RimI</fullName>
    </submittedName>
</protein>
<reference evidence="4 5" key="1">
    <citation type="submission" date="2017-04" db="EMBL/GenBank/DDBJ databases">
        <authorList>
            <person name="Afonso C.L."/>
            <person name="Miller P.J."/>
            <person name="Scott M.A."/>
            <person name="Spackman E."/>
            <person name="Goraichik I."/>
            <person name="Dimitrov K.M."/>
            <person name="Suarez D.L."/>
            <person name="Swayne D.E."/>
        </authorList>
    </citation>
    <scope>NUCLEOTIDE SEQUENCE [LARGE SCALE GENOMIC DNA]</scope>
    <source>
        <strain evidence="4 5">B5P</strain>
    </source>
</reference>
<dbReference type="InterPro" id="IPR000182">
    <property type="entry name" value="GNAT_dom"/>
</dbReference>